<comment type="caution">
    <text evidence="10">The sequence shown here is derived from an EMBL/GenBank/DDBJ whole genome shotgun (WGS) entry which is preliminary data.</text>
</comment>
<feature type="transmembrane region" description="Helical" evidence="7">
    <location>
        <begin position="447"/>
        <end position="467"/>
    </location>
</feature>
<evidence type="ECO:0000256" key="3">
    <source>
        <dbReference type="ARBA" id="ARBA00022475"/>
    </source>
</evidence>
<dbReference type="InterPro" id="IPR025857">
    <property type="entry name" value="MacB_PCD"/>
</dbReference>
<dbReference type="Pfam" id="PF12704">
    <property type="entry name" value="MacB_PCD"/>
    <property type="match status" value="2"/>
</dbReference>
<keyword evidence="3" id="KW-1003">Cell membrane</keyword>
<keyword evidence="5 7" id="KW-1133">Transmembrane helix</keyword>
<feature type="domain" description="MacB-like periplasmic core" evidence="9">
    <location>
        <begin position="17"/>
        <end position="235"/>
    </location>
</feature>
<feature type="transmembrane region" description="Helical" evidence="7">
    <location>
        <begin position="373"/>
        <end position="392"/>
    </location>
</feature>
<feature type="transmembrane region" description="Helical" evidence="7">
    <location>
        <begin position="308"/>
        <end position="327"/>
    </location>
</feature>
<dbReference type="PANTHER" id="PTHR30489:SF0">
    <property type="entry name" value="LIPOPROTEIN-RELEASING SYSTEM TRANSMEMBRANE PROTEIN LOLE"/>
    <property type="match status" value="1"/>
</dbReference>
<name>A0A940Y9R4_9BURK</name>
<feature type="domain" description="ABC3 transporter permease C-terminal" evidence="8">
    <location>
        <begin position="698"/>
        <end position="826"/>
    </location>
</feature>
<evidence type="ECO:0000256" key="1">
    <source>
        <dbReference type="ARBA" id="ARBA00004651"/>
    </source>
</evidence>
<dbReference type="PANTHER" id="PTHR30489">
    <property type="entry name" value="LIPOPROTEIN-RELEASING SYSTEM TRANSMEMBRANE PROTEIN LOLE"/>
    <property type="match status" value="1"/>
</dbReference>
<feature type="transmembrane region" description="Helical" evidence="7">
    <location>
        <begin position="748"/>
        <end position="772"/>
    </location>
</feature>
<dbReference type="GO" id="GO:0044874">
    <property type="term" value="P:lipoprotein localization to outer membrane"/>
    <property type="evidence" value="ECO:0007669"/>
    <property type="project" value="TreeGrafter"/>
</dbReference>
<evidence type="ECO:0000256" key="2">
    <source>
        <dbReference type="ARBA" id="ARBA00005236"/>
    </source>
</evidence>
<dbReference type="EMBL" id="JAGQDD010000017">
    <property type="protein sequence ID" value="MBQ0932557.1"/>
    <property type="molecule type" value="Genomic_DNA"/>
</dbReference>
<evidence type="ECO:0000256" key="7">
    <source>
        <dbReference type="SAM" id="Phobius"/>
    </source>
</evidence>
<accession>A0A940Y9R4</accession>
<evidence type="ECO:0000259" key="9">
    <source>
        <dbReference type="Pfam" id="PF12704"/>
    </source>
</evidence>
<feature type="domain" description="MacB-like periplasmic core" evidence="9">
    <location>
        <begin position="446"/>
        <end position="665"/>
    </location>
</feature>
<reference evidence="10 11" key="1">
    <citation type="submission" date="2021-04" db="EMBL/GenBank/DDBJ databases">
        <title>The genome sequence of Ideonella sp. 3Y2.</title>
        <authorList>
            <person name="Liu Y."/>
        </authorList>
    </citation>
    <scope>NUCLEOTIDE SEQUENCE [LARGE SCALE GENOMIC DNA]</scope>
    <source>
        <strain evidence="10 11">3Y2</strain>
    </source>
</reference>
<feature type="transmembrane region" description="Helical" evidence="7">
    <location>
        <begin position="792"/>
        <end position="818"/>
    </location>
</feature>
<keyword evidence="4 7" id="KW-0812">Transmembrane</keyword>
<evidence type="ECO:0000313" key="11">
    <source>
        <dbReference type="Proteomes" id="UP000676246"/>
    </source>
</evidence>
<evidence type="ECO:0000256" key="4">
    <source>
        <dbReference type="ARBA" id="ARBA00022692"/>
    </source>
</evidence>
<dbReference type="Pfam" id="PF02687">
    <property type="entry name" value="FtsX"/>
    <property type="match status" value="2"/>
</dbReference>
<comment type="similarity">
    <text evidence="2">Belongs to the ABC-4 integral membrane protein family. LolC/E subfamily.</text>
</comment>
<proteinExistence type="inferred from homology"/>
<comment type="subcellular location">
    <subcellularLocation>
        <location evidence="1">Cell membrane</location>
        <topology evidence="1">Multi-pass membrane protein</topology>
    </subcellularLocation>
</comment>
<sequence length="836" mass="88282">MIWKLALRNVMRNRRRSGITVLSIAVGLAALTFLWGFIDGQNRQMVNNTTRYFATDAQVHLKGYHDDPSLDRAIEAGDRVLAAVRADPAVAAATVRLETTVLASRADRSRGIVAFGVDPAAESAVSDLSKAIVDGRAFDGRGDGGMLIGTDLAEALALRAGDDLVLVGQAYDGSVASARVPVRGVFRTKIDDLDGYVAVMPMAVMRDFLAAPSAVTAVAVRLRDRGALDAAVESLSVRVGSDHEVVGWPVLLPMVAVSTRFHEVMGFVVLTIFFVMVAAGVANPVLMAVLERTREFGIMLALGTSQSLLFRLVLAEAALLGAAGLLLGNAVGLGATAAFGRIGINLGAFAAGLRTMPGLEDVIYPVVRAERSLFISVMVFVIALLMALYPALRAATLEPVAAIRGIGERGKARVRGRGEPTPARRSRWPVFVLIAARNLLRNRKRSAITAFAAAFAIVAYVFLYGFFDGFAEQIVGNSTGYLTGHLQIERQGLRRDLAPELAFEDAGGVLKAAQTLPGVAAAAPRVQAQALASSATKSVGVMLYGVDPDLEPGITILHRTFVEGTPLARGAERDIVIGRRLAEKIGARLGEKIVVMAPGLAGELGTAAFRVRGIFATESSSFDGAMVFVTLPAAQRMLGLGDRVSSVNLRLVDRSEVDEVARQLSPVVASRGLVASTWPQLLTRVADMVGLVRAIRTVIVAVFFLVVALAVMNTVFMAVAERTREFGVMMALGTPPDAVVRMVVYETVALMLVASVIGYAVGAAVVALFGNIGLDLSGFYRDYSAIPGLTGIVYPQLVAGNLVGPGIGLFLASVAVSLHPAAKAARLEPTAAIRHT</sequence>
<keyword evidence="6 7" id="KW-0472">Membrane</keyword>
<evidence type="ECO:0000313" key="10">
    <source>
        <dbReference type="EMBL" id="MBQ0932557.1"/>
    </source>
</evidence>
<gene>
    <name evidence="10" type="ORF">KAK03_18930</name>
</gene>
<feature type="transmembrane region" description="Helical" evidence="7">
    <location>
        <begin position="698"/>
        <end position="720"/>
    </location>
</feature>
<dbReference type="InterPro" id="IPR003838">
    <property type="entry name" value="ABC3_permease_C"/>
</dbReference>
<evidence type="ECO:0000259" key="8">
    <source>
        <dbReference type="Pfam" id="PF02687"/>
    </source>
</evidence>
<feature type="domain" description="ABC3 transporter permease C-terminal" evidence="8">
    <location>
        <begin position="268"/>
        <end position="399"/>
    </location>
</feature>
<keyword evidence="11" id="KW-1185">Reference proteome</keyword>
<dbReference type="Proteomes" id="UP000676246">
    <property type="component" value="Unassembled WGS sequence"/>
</dbReference>
<dbReference type="RefSeq" id="WP_210856225.1">
    <property type="nucleotide sequence ID" value="NZ_JAGQDD010000017.1"/>
</dbReference>
<dbReference type="InterPro" id="IPR051447">
    <property type="entry name" value="Lipoprotein-release_system"/>
</dbReference>
<dbReference type="GO" id="GO:0098797">
    <property type="term" value="C:plasma membrane protein complex"/>
    <property type="evidence" value="ECO:0007669"/>
    <property type="project" value="TreeGrafter"/>
</dbReference>
<feature type="transmembrane region" description="Helical" evidence="7">
    <location>
        <begin position="21"/>
        <end position="38"/>
    </location>
</feature>
<protein>
    <submittedName>
        <fullName evidence="10">ABC transporter permease</fullName>
    </submittedName>
</protein>
<organism evidence="10 11">
    <name type="scientific">Ideonella alba</name>
    <dbReference type="NCBI Taxonomy" id="2824118"/>
    <lineage>
        <taxon>Bacteria</taxon>
        <taxon>Pseudomonadati</taxon>
        <taxon>Pseudomonadota</taxon>
        <taxon>Betaproteobacteria</taxon>
        <taxon>Burkholderiales</taxon>
        <taxon>Sphaerotilaceae</taxon>
        <taxon>Ideonella</taxon>
    </lineage>
</organism>
<evidence type="ECO:0000256" key="6">
    <source>
        <dbReference type="ARBA" id="ARBA00023136"/>
    </source>
</evidence>
<evidence type="ECO:0000256" key="5">
    <source>
        <dbReference type="ARBA" id="ARBA00022989"/>
    </source>
</evidence>
<feature type="transmembrane region" description="Helical" evidence="7">
    <location>
        <begin position="264"/>
        <end position="287"/>
    </location>
</feature>
<dbReference type="AlphaFoldDB" id="A0A940Y9R4"/>